<evidence type="ECO:0000256" key="4">
    <source>
        <dbReference type="ARBA" id="ARBA00022475"/>
    </source>
</evidence>
<comment type="similarity">
    <text evidence="2">Belongs to the TonB family.</text>
</comment>
<keyword evidence="8" id="KW-1133">Transmembrane helix</keyword>
<sequence>MSKYVETATALLAILLVSLMIVLAAQTEGAQQWKKRVVGVFFEDLDDIAPGPAVPSPFGEGMATWISSDDYPAEALRNQWEGTSAIVWTVDKRGRVTDCHTVNSSGHRVLDEAACNAITLRGRFTPARDASGHRTEYSMHRRIVWQLPD</sequence>
<dbReference type="GO" id="GO:0055085">
    <property type="term" value="P:transmembrane transport"/>
    <property type="evidence" value="ECO:0007669"/>
    <property type="project" value="InterPro"/>
</dbReference>
<evidence type="ECO:0000313" key="12">
    <source>
        <dbReference type="Proteomes" id="UP000681425"/>
    </source>
</evidence>
<evidence type="ECO:0000256" key="7">
    <source>
        <dbReference type="ARBA" id="ARBA00022927"/>
    </source>
</evidence>
<dbReference type="KEGG" id="spph:KFK14_11705"/>
<keyword evidence="9" id="KW-0472">Membrane</keyword>
<comment type="subcellular location">
    <subcellularLocation>
        <location evidence="1">Cell inner membrane</location>
        <topology evidence="1">Single-pass membrane protein</topology>
        <orientation evidence="1">Periplasmic side</orientation>
    </subcellularLocation>
</comment>
<keyword evidence="12" id="KW-1185">Reference proteome</keyword>
<dbReference type="PROSITE" id="PS52015">
    <property type="entry name" value="TONB_CTD"/>
    <property type="match status" value="1"/>
</dbReference>
<keyword evidence="4" id="KW-1003">Cell membrane</keyword>
<dbReference type="Gene3D" id="3.30.1150.10">
    <property type="match status" value="1"/>
</dbReference>
<evidence type="ECO:0000256" key="2">
    <source>
        <dbReference type="ARBA" id="ARBA00006555"/>
    </source>
</evidence>
<keyword evidence="5" id="KW-0997">Cell inner membrane</keyword>
<dbReference type="AlphaFoldDB" id="A0A975Q3K0"/>
<dbReference type="GO" id="GO:0031992">
    <property type="term" value="F:energy transducer activity"/>
    <property type="evidence" value="ECO:0007669"/>
    <property type="project" value="TreeGrafter"/>
</dbReference>
<reference evidence="11" key="1">
    <citation type="submission" date="2021-04" db="EMBL/GenBank/DDBJ databases">
        <title>Isolation of p-tert-butylphenol degrading bacteria Sphingobium phenoxybenzoativorans Tas13 from active sludge.</title>
        <authorList>
            <person name="Li Y."/>
        </authorList>
    </citation>
    <scope>NUCLEOTIDE SEQUENCE</scope>
    <source>
        <strain evidence="11">Tas13</strain>
    </source>
</reference>
<evidence type="ECO:0000256" key="9">
    <source>
        <dbReference type="ARBA" id="ARBA00023136"/>
    </source>
</evidence>
<dbReference type="GO" id="GO:0098797">
    <property type="term" value="C:plasma membrane protein complex"/>
    <property type="evidence" value="ECO:0007669"/>
    <property type="project" value="TreeGrafter"/>
</dbReference>
<name>A0A975Q3K0_9SPHN</name>
<evidence type="ECO:0000313" key="11">
    <source>
        <dbReference type="EMBL" id="QUT07989.1"/>
    </source>
</evidence>
<dbReference type="RefSeq" id="WP_212610931.1">
    <property type="nucleotide sequence ID" value="NZ_CP073910.1"/>
</dbReference>
<protein>
    <submittedName>
        <fullName evidence="11">Energy transducer TonB</fullName>
    </submittedName>
</protein>
<gene>
    <name evidence="11" type="ORF">KFK14_11705</name>
</gene>
<evidence type="ECO:0000256" key="3">
    <source>
        <dbReference type="ARBA" id="ARBA00022448"/>
    </source>
</evidence>
<dbReference type="Pfam" id="PF03544">
    <property type="entry name" value="TonB_C"/>
    <property type="match status" value="1"/>
</dbReference>
<dbReference type="PANTHER" id="PTHR33446">
    <property type="entry name" value="PROTEIN TONB-RELATED"/>
    <property type="match status" value="1"/>
</dbReference>
<keyword evidence="3" id="KW-0813">Transport</keyword>
<dbReference type="InterPro" id="IPR006260">
    <property type="entry name" value="TonB/TolA_C"/>
</dbReference>
<dbReference type="Proteomes" id="UP000681425">
    <property type="component" value="Chromosome"/>
</dbReference>
<evidence type="ECO:0000256" key="1">
    <source>
        <dbReference type="ARBA" id="ARBA00004383"/>
    </source>
</evidence>
<proteinExistence type="inferred from homology"/>
<organism evidence="11 12">
    <name type="scientific">Sphingobium phenoxybenzoativorans</name>
    <dbReference type="NCBI Taxonomy" id="1592790"/>
    <lineage>
        <taxon>Bacteria</taxon>
        <taxon>Pseudomonadati</taxon>
        <taxon>Pseudomonadota</taxon>
        <taxon>Alphaproteobacteria</taxon>
        <taxon>Sphingomonadales</taxon>
        <taxon>Sphingomonadaceae</taxon>
        <taxon>Sphingobium</taxon>
    </lineage>
</organism>
<evidence type="ECO:0000256" key="5">
    <source>
        <dbReference type="ARBA" id="ARBA00022519"/>
    </source>
</evidence>
<dbReference type="InterPro" id="IPR051045">
    <property type="entry name" value="TonB-dependent_transducer"/>
</dbReference>
<dbReference type="GO" id="GO:0015031">
    <property type="term" value="P:protein transport"/>
    <property type="evidence" value="ECO:0007669"/>
    <property type="project" value="UniProtKB-KW"/>
</dbReference>
<evidence type="ECO:0000256" key="6">
    <source>
        <dbReference type="ARBA" id="ARBA00022692"/>
    </source>
</evidence>
<feature type="domain" description="TonB C-terminal" evidence="10">
    <location>
        <begin position="56"/>
        <end position="149"/>
    </location>
</feature>
<keyword evidence="7" id="KW-0653">Protein transport</keyword>
<dbReference type="NCBIfam" id="TIGR01352">
    <property type="entry name" value="tonB_Cterm"/>
    <property type="match status" value="1"/>
</dbReference>
<accession>A0A975Q3K0</accession>
<dbReference type="EMBL" id="CP073910">
    <property type="protein sequence ID" value="QUT07989.1"/>
    <property type="molecule type" value="Genomic_DNA"/>
</dbReference>
<dbReference type="InterPro" id="IPR037682">
    <property type="entry name" value="TonB_C"/>
</dbReference>
<keyword evidence="6" id="KW-0812">Transmembrane</keyword>
<evidence type="ECO:0000259" key="10">
    <source>
        <dbReference type="PROSITE" id="PS52015"/>
    </source>
</evidence>
<dbReference type="PANTHER" id="PTHR33446:SF2">
    <property type="entry name" value="PROTEIN TONB"/>
    <property type="match status" value="1"/>
</dbReference>
<dbReference type="SUPFAM" id="SSF74653">
    <property type="entry name" value="TolA/TonB C-terminal domain"/>
    <property type="match status" value="1"/>
</dbReference>
<evidence type="ECO:0000256" key="8">
    <source>
        <dbReference type="ARBA" id="ARBA00022989"/>
    </source>
</evidence>